<dbReference type="PROSITE" id="PS50016">
    <property type="entry name" value="ZF_PHD_2"/>
    <property type="match status" value="1"/>
</dbReference>
<organism evidence="7 8">
    <name type="scientific">Symbiochloris irregularis</name>
    <dbReference type="NCBI Taxonomy" id="706552"/>
    <lineage>
        <taxon>Eukaryota</taxon>
        <taxon>Viridiplantae</taxon>
        <taxon>Chlorophyta</taxon>
        <taxon>core chlorophytes</taxon>
        <taxon>Trebouxiophyceae</taxon>
        <taxon>Trebouxiales</taxon>
        <taxon>Trebouxiaceae</taxon>
        <taxon>Symbiochloris</taxon>
    </lineage>
</organism>
<evidence type="ECO:0000313" key="8">
    <source>
        <dbReference type="Proteomes" id="UP001465755"/>
    </source>
</evidence>
<keyword evidence="3" id="KW-0862">Zinc</keyword>
<evidence type="ECO:0000259" key="6">
    <source>
        <dbReference type="PROSITE" id="PS50016"/>
    </source>
</evidence>
<dbReference type="SUPFAM" id="SSF52540">
    <property type="entry name" value="P-loop containing nucleoside triphosphate hydrolases"/>
    <property type="match status" value="1"/>
</dbReference>
<dbReference type="Pfam" id="PF00176">
    <property type="entry name" value="SNF2-rel_dom"/>
    <property type="match status" value="1"/>
</dbReference>
<dbReference type="Proteomes" id="UP001465755">
    <property type="component" value="Unassembled WGS sequence"/>
</dbReference>
<dbReference type="GO" id="GO:0008270">
    <property type="term" value="F:zinc ion binding"/>
    <property type="evidence" value="ECO:0007669"/>
    <property type="project" value="UniProtKB-KW"/>
</dbReference>
<dbReference type="InterPro" id="IPR013083">
    <property type="entry name" value="Znf_RING/FYVE/PHD"/>
</dbReference>
<evidence type="ECO:0000256" key="4">
    <source>
        <dbReference type="PROSITE-ProRule" id="PRU00146"/>
    </source>
</evidence>
<dbReference type="GO" id="GO:0005524">
    <property type="term" value="F:ATP binding"/>
    <property type="evidence" value="ECO:0007669"/>
    <property type="project" value="InterPro"/>
</dbReference>
<feature type="compositionally biased region" description="Polar residues" evidence="5">
    <location>
        <begin position="1056"/>
        <end position="1066"/>
    </location>
</feature>
<evidence type="ECO:0000313" key="7">
    <source>
        <dbReference type="EMBL" id="KAK9793457.1"/>
    </source>
</evidence>
<dbReference type="Gene3D" id="3.40.50.10810">
    <property type="entry name" value="Tandem AAA-ATPase domain"/>
    <property type="match status" value="1"/>
</dbReference>
<dbReference type="Pfam" id="PF00628">
    <property type="entry name" value="PHD"/>
    <property type="match status" value="1"/>
</dbReference>
<dbReference type="InterPro" id="IPR048686">
    <property type="entry name" value="SHPRH_helical_1st"/>
</dbReference>
<protein>
    <recommendedName>
        <fullName evidence="6">PHD-type domain-containing protein</fullName>
    </recommendedName>
</protein>
<dbReference type="InterPro" id="IPR038718">
    <property type="entry name" value="SNF2-like_sf"/>
</dbReference>
<dbReference type="SMART" id="SM00249">
    <property type="entry name" value="PHD"/>
    <property type="match status" value="1"/>
</dbReference>
<dbReference type="InterPro" id="IPR001965">
    <property type="entry name" value="Znf_PHD"/>
</dbReference>
<gene>
    <name evidence="7" type="ORF">WJX73_010752</name>
</gene>
<evidence type="ECO:0000256" key="3">
    <source>
        <dbReference type="ARBA" id="ARBA00022833"/>
    </source>
</evidence>
<dbReference type="InterPro" id="IPR019786">
    <property type="entry name" value="Zinc_finger_PHD-type_CS"/>
</dbReference>
<dbReference type="PANTHER" id="PTHR45865:SF1">
    <property type="entry name" value="E3 UBIQUITIN-PROTEIN LIGASE SHPRH"/>
    <property type="match status" value="1"/>
</dbReference>
<dbReference type="AlphaFoldDB" id="A0AAW1NS42"/>
<keyword evidence="2 4" id="KW-0863">Zinc-finger</keyword>
<dbReference type="SUPFAM" id="SSF57903">
    <property type="entry name" value="FYVE/PHD zinc finger"/>
    <property type="match status" value="1"/>
</dbReference>
<proteinExistence type="predicted"/>
<dbReference type="SMART" id="SM00487">
    <property type="entry name" value="DEXDc"/>
    <property type="match status" value="1"/>
</dbReference>
<dbReference type="Gene3D" id="3.30.40.10">
    <property type="entry name" value="Zinc/RING finger domain, C3HC4 (zinc finger)"/>
    <property type="match status" value="1"/>
</dbReference>
<dbReference type="Pfam" id="PF21325">
    <property type="entry name" value="SHPRH_helical-1st"/>
    <property type="match status" value="1"/>
</dbReference>
<feature type="compositionally biased region" description="Low complexity" evidence="5">
    <location>
        <begin position="1250"/>
        <end position="1267"/>
    </location>
</feature>
<dbReference type="CDD" id="cd18070">
    <property type="entry name" value="DEXQc_SHPRH"/>
    <property type="match status" value="1"/>
</dbReference>
<feature type="compositionally biased region" description="Polar residues" evidence="5">
    <location>
        <begin position="1237"/>
        <end position="1246"/>
    </location>
</feature>
<keyword evidence="8" id="KW-1185">Reference proteome</keyword>
<evidence type="ECO:0000256" key="2">
    <source>
        <dbReference type="ARBA" id="ARBA00022771"/>
    </source>
</evidence>
<dbReference type="EMBL" id="JALJOQ010000151">
    <property type="protein sequence ID" value="KAK9793457.1"/>
    <property type="molecule type" value="Genomic_DNA"/>
</dbReference>
<feature type="compositionally biased region" description="Basic and acidic residues" evidence="5">
    <location>
        <begin position="8"/>
        <end position="21"/>
    </location>
</feature>
<dbReference type="InterPro" id="IPR000330">
    <property type="entry name" value="SNF2_N"/>
</dbReference>
<dbReference type="InterPro" id="IPR011011">
    <property type="entry name" value="Znf_FYVE_PHD"/>
</dbReference>
<feature type="region of interest" description="Disordered" evidence="5">
    <location>
        <begin position="1"/>
        <end position="58"/>
    </location>
</feature>
<feature type="region of interest" description="Disordered" evidence="5">
    <location>
        <begin position="1198"/>
        <end position="1276"/>
    </location>
</feature>
<sequence>MPRKKAVPRRDLGRPETRGGSELDIDLLQSPSQSEEKAQKGTDPAASASPTPPAKRRRLEQSQLALVCTNELGADVLLLPPVLPALAAPSTSSAACNGDVGDVSCLQLLDSFEQAVSDSTVQLWSQGRLQGNVAMPLSVYTSLRQAVESAACVLVLPTPSRDSHGVLQHRLQLGLRPSHLQSGEGVHLGKILPWYFNQADDQHLAIPQPRMHQHGVSAPSTAETWEPLHAARVYDHVKPSGQEPALDMQLPQLLPQLRPYQRRAAGWMVAHEMGLGKTVELLACLLANPFPGPALPESLKQVPARRKGERIECVCGAIDEHSGTHAAQPGELWLQCDACEAWLHGGCVGHARQAPKGEWVCRRCLRHQASMSVTMDCGATLIVCPEPILQQWRSEIARHTRPGAVKVLVYDGQAQNLGLTASVSAAQLAEASVVLTTYDVLKRDLNHEPGQAGAQRSLRFGKKYEVIPTPLTRLRWWRVVLDEAQMVESPSSPATAMAAQLPAVHRWAVSGTPLSHDARDLVGLLSFLRAPAELCGAWRRLCQGNASAQQMAIEALRPASGGLLWRNSKADVQDELGIPPQTHNTTMLQMSPIERHFYARQHQECVAAAQKTLPTALLSAAAQSAAQATLRQSEEQEMVVLEGARGAELDRQLKSDEAKRVWLPLLRLRQACCHPQIGSRGIRSLQHSKAPLTMPEILEVLLAKARVEAEDAQRLLFGALNGLAALMLLDARPADAVALYRQVLKTAEGNQQWIRADPLQRFHTLYNLGQLLGIDKQGQRKMIPGVAPTLRDEGLHTEASAISQEYMAQWIARNASAHKDYAASLRASQDISVPSADSSPQGRRQNSSAAGRFGPWVAEVLDVLYSASSDRGERASEAIKERLLEMDQYRQPSGQNATGLARRFSTLAGLKLLLVQELEAMLAARSSALEPLDSLAAACLPPSDDLVLQAGQCGRCRSELGESGRVCAHCRLDERCLAWEMRLHSVHTRALVAGTAVSAEDALRQAQAAALRRVGQGGLNEVAGEGDLGTSNGPSSSTAAPVSFSEAGPRRGDTLVSETEVQRQPSEAEQAIRLAVGQLRNLRGVSDPELAARRSAALEAGKATLEWLEAERKLLIKGRALALAQRALLYAADEMAMARMRLRVRLPGEAVRLHEAHFKLHEAELPVKNKELTMDRIASEADLGRALGTLRYLRGLRAAQEQKQKSPPTSPHKPLSPSDITLAAPDPPSQDPKREASTSGPTSGNPKSEAPAPAALAWPGAAAHHLPNMSSQSAND</sequence>
<comment type="caution">
    <text evidence="7">The sequence shown here is derived from an EMBL/GenBank/DDBJ whole genome shotgun (WGS) entry which is preliminary data.</text>
</comment>
<dbReference type="PANTHER" id="PTHR45865">
    <property type="entry name" value="E3 UBIQUITIN-PROTEIN LIGASE SHPRH FAMILY MEMBER"/>
    <property type="match status" value="1"/>
</dbReference>
<dbReference type="InterPro" id="IPR027417">
    <property type="entry name" value="P-loop_NTPase"/>
</dbReference>
<feature type="region of interest" description="Disordered" evidence="5">
    <location>
        <begin position="1021"/>
        <end position="1066"/>
    </location>
</feature>
<dbReference type="InterPro" id="IPR052583">
    <property type="entry name" value="ATP-helicase/E3_Ub-Ligase"/>
</dbReference>
<dbReference type="InterPro" id="IPR019787">
    <property type="entry name" value="Znf_PHD-finger"/>
</dbReference>
<name>A0AAW1NS42_9CHLO</name>
<reference evidence="7 8" key="1">
    <citation type="journal article" date="2024" name="Nat. Commun.">
        <title>Phylogenomics reveals the evolutionary origins of lichenization in chlorophyte algae.</title>
        <authorList>
            <person name="Puginier C."/>
            <person name="Libourel C."/>
            <person name="Otte J."/>
            <person name="Skaloud P."/>
            <person name="Haon M."/>
            <person name="Grisel S."/>
            <person name="Petersen M."/>
            <person name="Berrin J.G."/>
            <person name="Delaux P.M."/>
            <person name="Dal Grande F."/>
            <person name="Keller J."/>
        </authorList>
    </citation>
    <scope>NUCLEOTIDE SEQUENCE [LARGE SCALE GENOMIC DNA]</scope>
    <source>
        <strain evidence="7 8">SAG 2036</strain>
    </source>
</reference>
<accession>A0AAW1NS42</accession>
<evidence type="ECO:0000256" key="5">
    <source>
        <dbReference type="SAM" id="MobiDB-lite"/>
    </source>
</evidence>
<keyword evidence="1" id="KW-0479">Metal-binding</keyword>
<dbReference type="PROSITE" id="PS01359">
    <property type="entry name" value="ZF_PHD_1"/>
    <property type="match status" value="1"/>
</dbReference>
<dbReference type="CDD" id="cd15489">
    <property type="entry name" value="PHD_SF"/>
    <property type="match status" value="1"/>
</dbReference>
<feature type="domain" description="PHD-type" evidence="6">
    <location>
        <begin position="310"/>
        <end position="367"/>
    </location>
</feature>
<feature type="compositionally biased region" description="Polar residues" evidence="5">
    <location>
        <begin position="1029"/>
        <end position="1040"/>
    </location>
</feature>
<dbReference type="InterPro" id="IPR014001">
    <property type="entry name" value="Helicase_ATP-bd"/>
</dbReference>
<evidence type="ECO:0000256" key="1">
    <source>
        <dbReference type="ARBA" id="ARBA00022723"/>
    </source>
</evidence>